<keyword evidence="12" id="KW-1185">Reference proteome</keyword>
<sequence>MGYWQTAEISPSGFIRRPWHCDNLPDSLPLPYSLVEERYSNSDEQFQFHEEDSPHPLSLSDISQYQQQQSDAGESVLSHNLSSANPEQRLARLEEMVTSLGTMLDMLKAQNAELLVRVKHLETCECRKPTCSWHGRQYGEGQLWEQNLCSTCTCTKGEVHCSRRNDSAICQDPCVTRPCKNGGHCQALPSDSGQHPSGFTCSCPMTSTGRLCEKPMVQVCSLPRLTGVCKGKHSVSTRRWYYCTLSGLCEEFDYSGCGGNSNNFQTHEECTKRCEVGACCFRQPKLTNFLIGYDHEGYDRYGYNVSGLDRSGRHLVAFNPVRSGPALFGPNGQVFSGLSDGREFDKYGFDKQGYDRDGFHKDTGFNLTGYNKRGEHDSRHEFDTTGFNAEGYNRAQFDCVGINREGFNYLGYFAAFDYHCEYLPSSHCQAIDRADLRREVVSFRPGQRCEDSSCGQSCGCTFQGRSYHFGESFEYSCEICLCSYTGVIECNCRHVSQRKEIRDMMAGEMKAYQAAIRDLYSKQGTWEEFARLRAEYARQANGPSTFLPWHRYFLRMVERELQKVSCDISIPYFEWTIDVGSMESSTAWQANFFGPNGDSKTECVLQHPFQQDSKWEPCLRRQFNSSITLPDAINIQLILAEEDYDQFSIQMEAISGLFHLWVGGHMASPFSPYDPIFLSHYAFVDKLWTHWQDRSPNGLPRYPPELRFVKMKPFDIAPDDILLSQQQLCTTYAPVTLGAPCNDTTPDPAIHHHNGYNGEDYDQPAQPELQGEYDVHGYNQYGYDRHGYDQSSWDPYGYNRDHFNRDGFDVEGFDVSGYNRYGFNRSQVTPFGMRKDESYLPYVEVELIDSLFDRGYNMYGYNKFGLDKNGFDVFGFDENGYDKDNCNYFFHGPHHMRFYFFIQQQLYMTSPELLLNVKRICPPISPLPDWWLVQNWMTIDVQETVTTVRLIEQKWASSHPFDRGYIPSITSVKDNNLWLPVTPDLRFCFELHWYSGCPLGTLPVRCPDLCQDTKCPGFPNAECRVHRCGACFSEWYDQGRSRHVMCHGCSYKGQPFQNGDSFIKHAVYELPNVGTDKLRQAAWVSRAWPRLSVDVTEK</sequence>
<dbReference type="PROSITE" id="PS50279">
    <property type="entry name" value="BPTI_KUNITZ_2"/>
    <property type="match status" value="1"/>
</dbReference>
<feature type="compositionally biased region" description="Basic and acidic residues" evidence="8">
    <location>
        <begin position="43"/>
        <end position="54"/>
    </location>
</feature>
<dbReference type="EMBL" id="BEZZ01002399">
    <property type="protein sequence ID" value="GCC21704.1"/>
    <property type="molecule type" value="Genomic_DNA"/>
</dbReference>
<keyword evidence="7" id="KW-0245">EGF-like domain</keyword>
<feature type="compositionally biased region" description="Low complexity" evidence="8">
    <location>
        <begin position="57"/>
        <end position="71"/>
    </location>
</feature>
<dbReference type="InterPro" id="IPR036880">
    <property type="entry name" value="Kunitz_BPTI_sf"/>
</dbReference>
<dbReference type="GO" id="GO:0046872">
    <property type="term" value="F:metal ion binding"/>
    <property type="evidence" value="ECO:0007669"/>
    <property type="project" value="UniProtKB-KW"/>
</dbReference>
<organism evidence="11 12">
    <name type="scientific">Chiloscyllium punctatum</name>
    <name type="common">Brownbanded bambooshark</name>
    <name type="synonym">Hemiscyllium punctatum</name>
    <dbReference type="NCBI Taxonomy" id="137246"/>
    <lineage>
        <taxon>Eukaryota</taxon>
        <taxon>Metazoa</taxon>
        <taxon>Chordata</taxon>
        <taxon>Craniata</taxon>
        <taxon>Vertebrata</taxon>
        <taxon>Chondrichthyes</taxon>
        <taxon>Elasmobranchii</taxon>
        <taxon>Galeomorphii</taxon>
        <taxon>Galeoidea</taxon>
        <taxon>Orectolobiformes</taxon>
        <taxon>Hemiscylliidae</taxon>
        <taxon>Chiloscyllium</taxon>
    </lineage>
</organism>
<evidence type="ECO:0000256" key="8">
    <source>
        <dbReference type="SAM" id="MobiDB-lite"/>
    </source>
</evidence>
<name>A0A401RU77_CHIPU</name>
<dbReference type="PROSITE" id="PS00022">
    <property type="entry name" value="EGF_1"/>
    <property type="match status" value="1"/>
</dbReference>
<evidence type="ECO:0000259" key="9">
    <source>
        <dbReference type="PROSITE" id="PS50026"/>
    </source>
</evidence>
<dbReference type="GO" id="GO:0042438">
    <property type="term" value="P:melanin biosynthetic process"/>
    <property type="evidence" value="ECO:0007669"/>
    <property type="project" value="UniProtKB-KW"/>
</dbReference>
<evidence type="ECO:0000313" key="12">
    <source>
        <dbReference type="Proteomes" id="UP000287033"/>
    </source>
</evidence>
<keyword evidence="3" id="KW-0479">Metal-binding</keyword>
<evidence type="ECO:0000313" key="11">
    <source>
        <dbReference type="EMBL" id="GCC21704.1"/>
    </source>
</evidence>
<dbReference type="Pfam" id="PF00264">
    <property type="entry name" value="Tyrosinase"/>
    <property type="match status" value="1"/>
</dbReference>
<dbReference type="InterPro" id="IPR002223">
    <property type="entry name" value="Kunitz_BPTI"/>
</dbReference>
<comment type="subcellular location">
    <subcellularLocation>
        <location evidence="1">Melanosome membrane</location>
        <topology evidence="1">Single-pass type I membrane protein</topology>
    </subcellularLocation>
</comment>
<gene>
    <name evidence="11" type="ORF">chiPu_0020179</name>
</gene>
<dbReference type="OMA" id="CEVGACC"/>
<evidence type="ECO:0000256" key="6">
    <source>
        <dbReference type="ARBA" id="ARBA00023157"/>
    </source>
</evidence>
<dbReference type="Gene3D" id="2.10.25.10">
    <property type="entry name" value="Laminin"/>
    <property type="match status" value="1"/>
</dbReference>
<reference evidence="11 12" key="1">
    <citation type="journal article" date="2018" name="Nat. Ecol. Evol.">
        <title>Shark genomes provide insights into elasmobranch evolution and the origin of vertebrates.</title>
        <authorList>
            <person name="Hara Y"/>
            <person name="Yamaguchi K"/>
            <person name="Onimaru K"/>
            <person name="Kadota M"/>
            <person name="Koyanagi M"/>
            <person name="Keeley SD"/>
            <person name="Tatsumi K"/>
            <person name="Tanaka K"/>
            <person name="Motone F"/>
            <person name="Kageyama Y"/>
            <person name="Nozu R"/>
            <person name="Adachi N"/>
            <person name="Nishimura O"/>
            <person name="Nakagawa R"/>
            <person name="Tanegashima C"/>
            <person name="Kiyatake I"/>
            <person name="Matsumoto R"/>
            <person name="Murakumo K"/>
            <person name="Nishida K"/>
            <person name="Terakita A"/>
            <person name="Kuratani S"/>
            <person name="Sato K"/>
            <person name="Hyodo S Kuraku.S."/>
        </authorList>
    </citation>
    <scope>NUCLEOTIDE SEQUENCE [LARGE SCALE GENOMIC DNA]</scope>
</reference>
<evidence type="ECO:0000256" key="7">
    <source>
        <dbReference type="PROSITE-ProRule" id="PRU00076"/>
    </source>
</evidence>
<dbReference type="OrthoDB" id="6132182at2759"/>
<feature type="domain" description="EGF-like" evidence="9">
    <location>
        <begin position="171"/>
        <end position="213"/>
    </location>
</feature>
<dbReference type="InterPro" id="IPR000742">
    <property type="entry name" value="EGF"/>
</dbReference>
<comment type="similarity">
    <text evidence="2">Belongs to the tyrosinase family.</text>
</comment>
<evidence type="ECO:0000256" key="5">
    <source>
        <dbReference type="ARBA" id="ARBA00023101"/>
    </source>
</evidence>
<feature type="domain" description="BPTI/Kunitz inhibitor" evidence="10">
    <location>
        <begin position="220"/>
        <end position="274"/>
    </location>
</feature>
<evidence type="ECO:0000256" key="4">
    <source>
        <dbReference type="ARBA" id="ARBA00023008"/>
    </source>
</evidence>
<dbReference type="InterPro" id="IPR020901">
    <property type="entry name" value="Prtase_inh_Kunz-CS"/>
</dbReference>
<dbReference type="PROSITE" id="PS00280">
    <property type="entry name" value="BPTI_KUNITZ_1"/>
    <property type="match status" value="1"/>
</dbReference>
<comment type="caution">
    <text evidence="11">The sequence shown here is derived from an EMBL/GenBank/DDBJ whole genome shotgun (WGS) entry which is preliminary data.</text>
</comment>
<dbReference type="InterPro" id="IPR050316">
    <property type="entry name" value="Tyrosinase/Hemocyanin"/>
</dbReference>
<dbReference type="GO" id="GO:0033162">
    <property type="term" value="C:melanosome membrane"/>
    <property type="evidence" value="ECO:0007669"/>
    <property type="project" value="UniProtKB-SubCell"/>
</dbReference>
<dbReference type="InterPro" id="IPR002227">
    <property type="entry name" value="Tyrosinase_Cu-bd"/>
</dbReference>
<keyword evidence="6 7" id="KW-1015">Disulfide bond</keyword>
<dbReference type="PROSITE" id="PS50026">
    <property type="entry name" value="EGF_3"/>
    <property type="match status" value="1"/>
</dbReference>
<dbReference type="GO" id="GO:0016491">
    <property type="term" value="F:oxidoreductase activity"/>
    <property type="evidence" value="ECO:0007669"/>
    <property type="project" value="InterPro"/>
</dbReference>
<dbReference type="Pfam" id="PF00014">
    <property type="entry name" value="Kunitz_BPTI"/>
    <property type="match status" value="1"/>
</dbReference>
<dbReference type="SMART" id="SM00181">
    <property type="entry name" value="EGF"/>
    <property type="match status" value="1"/>
</dbReference>
<dbReference type="Gene3D" id="1.10.1280.10">
    <property type="entry name" value="Di-copper center containing domain from catechol oxidase"/>
    <property type="match status" value="1"/>
</dbReference>
<dbReference type="PRINTS" id="PR00092">
    <property type="entry name" value="TYROSINASE"/>
</dbReference>
<evidence type="ECO:0000256" key="3">
    <source>
        <dbReference type="ARBA" id="ARBA00022723"/>
    </source>
</evidence>
<dbReference type="STRING" id="137246.A0A401RU77"/>
<evidence type="ECO:0008006" key="13">
    <source>
        <dbReference type="Google" id="ProtNLM"/>
    </source>
</evidence>
<dbReference type="InterPro" id="IPR008922">
    <property type="entry name" value="Di-copper_centre_dom_sf"/>
</dbReference>
<dbReference type="SUPFAM" id="SSF57196">
    <property type="entry name" value="EGF/Laminin"/>
    <property type="match status" value="1"/>
</dbReference>
<dbReference type="SMART" id="SM00131">
    <property type="entry name" value="KU"/>
    <property type="match status" value="1"/>
</dbReference>
<dbReference type="Proteomes" id="UP000287033">
    <property type="component" value="Unassembled WGS sequence"/>
</dbReference>
<dbReference type="SUPFAM" id="SSF57362">
    <property type="entry name" value="BPTI-like"/>
    <property type="match status" value="1"/>
</dbReference>
<comment type="caution">
    <text evidence="7">Lacks conserved residue(s) required for the propagation of feature annotation.</text>
</comment>
<accession>A0A401RU77</accession>
<dbReference type="PANTHER" id="PTHR11474">
    <property type="entry name" value="TYROSINASE FAMILY MEMBER"/>
    <property type="match status" value="1"/>
</dbReference>
<feature type="disulfide bond" evidence="7">
    <location>
        <begin position="203"/>
        <end position="212"/>
    </location>
</feature>
<evidence type="ECO:0000256" key="1">
    <source>
        <dbReference type="ARBA" id="ARBA00004573"/>
    </source>
</evidence>
<dbReference type="Gene3D" id="2.10.70.10">
    <property type="entry name" value="Complement Module, domain 1"/>
    <property type="match status" value="1"/>
</dbReference>
<feature type="region of interest" description="Disordered" evidence="8">
    <location>
        <begin position="43"/>
        <end position="77"/>
    </location>
</feature>
<dbReference type="SUPFAM" id="SSF48056">
    <property type="entry name" value="Di-copper centre-containing domain"/>
    <property type="match status" value="1"/>
</dbReference>
<dbReference type="PANTHER" id="PTHR11474:SF126">
    <property type="entry name" value="TYROSINASE-LIKE PROTEIN TYR-1-RELATED"/>
    <property type="match status" value="1"/>
</dbReference>
<dbReference type="GO" id="GO:0004867">
    <property type="term" value="F:serine-type endopeptidase inhibitor activity"/>
    <property type="evidence" value="ECO:0007669"/>
    <property type="project" value="InterPro"/>
</dbReference>
<evidence type="ECO:0000256" key="2">
    <source>
        <dbReference type="ARBA" id="ARBA00009928"/>
    </source>
</evidence>
<dbReference type="PRINTS" id="PR00759">
    <property type="entry name" value="BASICPTASE"/>
</dbReference>
<dbReference type="CDD" id="cd00109">
    <property type="entry name" value="Kunitz-type"/>
    <property type="match status" value="1"/>
</dbReference>
<dbReference type="Gene3D" id="4.10.410.10">
    <property type="entry name" value="Pancreatic trypsin inhibitor Kunitz domain"/>
    <property type="match status" value="1"/>
</dbReference>
<keyword evidence="4" id="KW-0186">Copper</keyword>
<protein>
    <recommendedName>
        <fullName evidence="13">BPTI/Kunitz inhibitor domain-containing protein</fullName>
    </recommendedName>
</protein>
<evidence type="ECO:0000259" key="10">
    <source>
        <dbReference type="PROSITE" id="PS50279"/>
    </source>
</evidence>
<proteinExistence type="inferred from homology"/>
<dbReference type="AlphaFoldDB" id="A0A401RU77"/>
<keyword evidence="5" id="KW-0470">Melanin biosynthesis</keyword>